<dbReference type="GO" id="GO:0016020">
    <property type="term" value="C:membrane"/>
    <property type="evidence" value="ECO:0007669"/>
    <property type="project" value="UniProtKB-SubCell"/>
</dbReference>
<evidence type="ECO:0000256" key="10">
    <source>
        <dbReference type="SAM" id="Phobius"/>
    </source>
</evidence>
<feature type="transmembrane region" description="Helical" evidence="10">
    <location>
        <begin position="35"/>
        <end position="53"/>
    </location>
</feature>
<accession>A0A1E3NXW0</accession>
<dbReference type="OrthoDB" id="3979810at2759"/>
<dbReference type="GO" id="GO:0006493">
    <property type="term" value="P:protein O-linked glycosylation"/>
    <property type="evidence" value="ECO:0007669"/>
    <property type="project" value="TreeGrafter"/>
</dbReference>
<sequence>MSLFKIINLAQVHAARGADSILRYTTRFGIYRIQLFKTLLISTLLLIFITQIFHSLSSSSSEQAHKDLLVIKPEDVYNSHYDSLVDLQNLEHLGLNQRCNTFFEKLSSSQDFKDFDWFNANLKDVKIVPKLKTFIEQKKLEHKQDDKIPNDKIKEWEKEYNSNFSNDKIYMKRLLDFISNLRIYGTCYIENNLFNEITGAKKAYNLFWDDEAKKDLTNSNTFQISNELEIRLFPWITKIYPVFKHGLKQLSVGLPQISNDADNDDQDFNSKSSFLYNYKHGLNGKGIVIPIYDSSDIKYLFKISKTLRFIGNKLPIQIVHKGLIDEDDEKKIYEAFTKDIDGDEFFHTDIIDSLPNGYDTTLSKQDIYFVDIKMSITDIYSKSIMNRVKFKNFAILFSSFQKIILLDPSILPFNKLTTLLQNEQFIQSNSLFFPDLRYSTPAKLNEVEFFTDLLPNKVDSHFFGIEQVSSDFVKSSRFFHKNFAQLVNNDVVVLNKRDNFLGVLLSLSISHLPLKFETPFIENEFVWLGSLLSGEKVYFHDTPTSLIGTFTDDSNRRIKLSASKEICSSHKGVFDNDNSTLIFITNGAFNCDEDNIELEKDVDKPFFRGFEGKVESLKKWQLEKTSFKAAIIPVAQEFQVPNKIDEVAVSISNEEHYCNNQMLCVYDILGAKDDAQYHGQVIEIDSNQHQVVEYIEKLWS</sequence>
<evidence type="ECO:0000256" key="9">
    <source>
        <dbReference type="ARBA" id="ARBA00023180"/>
    </source>
</evidence>
<dbReference type="AlphaFoldDB" id="A0A1E3NXW0"/>
<keyword evidence="9" id="KW-0325">Glycoprotein</keyword>
<comment type="subcellular location">
    <subcellularLocation>
        <location evidence="1">Membrane</location>
        <topology evidence="1">Single-pass type II membrane protein</topology>
    </subcellularLocation>
</comment>
<keyword evidence="12" id="KW-1185">Reference proteome</keyword>
<evidence type="ECO:0000256" key="7">
    <source>
        <dbReference type="ARBA" id="ARBA00022989"/>
    </source>
</evidence>
<evidence type="ECO:0000256" key="3">
    <source>
        <dbReference type="ARBA" id="ARBA00022676"/>
    </source>
</evidence>
<protein>
    <submittedName>
        <fullName evidence="11">Glycosyltransferase family 71 protein</fullName>
    </submittedName>
</protein>
<dbReference type="EMBL" id="KV454212">
    <property type="protein sequence ID" value="ODQ57933.1"/>
    <property type="molecule type" value="Genomic_DNA"/>
</dbReference>
<dbReference type="InterPro" id="IPR022751">
    <property type="entry name" value="Alpha_mannosyltransferase"/>
</dbReference>
<evidence type="ECO:0000256" key="6">
    <source>
        <dbReference type="ARBA" id="ARBA00022968"/>
    </source>
</evidence>
<keyword evidence="3" id="KW-0328">Glycosyltransferase</keyword>
<name>A0A1E3NXW0_WICAA</name>
<keyword evidence="5 10" id="KW-0812">Transmembrane</keyword>
<keyword evidence="6" id="KW-0735">Signal-anchor</keyword>
<gene>
    <name evidence="11" type="ORF">WICANDRAFT_85108</name>
</gene>
<dbReference type="RefSeq" id="XP_019037140.1">
    <property type="nucleotide sequence ID" value="XM_019185838.1"/>
</dbReference>
<keyword evidence="4 11" id="KW-0808">Transferase</keyword>
<proteinExistence type="inferred from homology"/>
<evidence type="ECO:0000256" key="5">
    <source>
        <dbReference type="ARBA" id="ARBA00022692"/>
    </source>
</evidence>
<evidence type="ECO:0000256" key="2">
    <source>
        <dbReference type="ARBA" id="ARBA00009105"/>
    </source>
</evidence>
<dbReference type="GO" id="GO:0000033">
    <property type="term" value="F:alpha-1,3-mannosyltransferase activity"/>
    <property type="evidence" value="ECO:0007669"/>
    <property type="project" value="TreeGrafter"/>
</dbReference>
<comment type="similarity">
    <text evidence="2">Belongs to the MNN1/MNT family.</text>
</comment>
<dbReference type="PANTHER" id="PTHR31392:SF1">
    <property type="entry name" value="ALPHA-1,3-MANNOSYLTRANSFERASE MNN1-RELATED"/>
    <property type="match status" value="1"/>
</dbReference>
<dbReference type="PANTHER" id="PTHR31392">
    <property type="entry name" value="ALPHA-1,3-MANNOSYLTRANSFERASE MNN1-RELATED"/>
    <property type="match status" value="1"/>
</dbReference>
<dbReference type="Pfam" id="PF11051">
    <property type="entry name" value="Mannosyl_trans3"/>
    <property type="match status" value="1"/>
</dbReference>
<organism evidence="11 12">
    <name type="scientific">Wickerhamomyces anomalus (strain ATCC 58044 / CBS 1984 / NCYC 433 / NRRL Y-366-8)</name>
    <name type="common">Yeast</name>
    <name type="synonym">Hansenula anomala</name>
    <dbReference type="NCBI Taxonomy" id="683960"/>
    <lineage>
        <taxon>Eukaryota</taxon>
        <taxon>Fungi</taxon>
        <taxon>Dikarya</taxon>
        <taxon>Ascomycota</taxon>
        <taxon>Saccharomycotina</taxon>
        <taxon>Saccharomycetes</taxon>
        <taxon>Phaffomycetales</taxon>
        <taxon>Wickerhamomycetaceae</taxon>
        <taxon>Wickerhamomyces</taxon>
    </lineage>
</organism>
<dbReference type="GO" id="GO:0005794">
    <property type="term" value="C:Golgi apparatus"/>
    <property type="evidence" value="ECO:0007669"/>
    <property type="project" value="TreeGrafter"/>
</dbReference>
<dbReference type="GeneID" id="30203084"/>
<evidence type="ECO:0000256" key="4">
    <source>
        <dbReference type="ARBA" id="ARBA00022679"/>
    </source>
</evidence>
<evidence type="ECO:0000313" key="12">
    <source>
        <dbReference type="Proteomes" id="UP000094112"/>
    </source>
</evidence>
<keyword evidence="8 10" id="KW-0472">Membrane</keyword>
<keyword evidence="7 10" id="KW-1133">Transmembrane helix</keyword>
<reference evidence="11 12" key="1">
    <citation type="journal article" date="2016" name="Proc. Natl. Acad. Sci. U.S.A.">
        <title>Comparative genomics of biotechnologically important yeasts.</title>
        <authorList>
            <person name="Riley R."/>
            <person name="Haridas S."/>
            <person name="Wolfe K.H."/>
            <person name="Lopes M.R."/>
            <person name="Hittinger C.T."/>
            <person name="Goeker M."/>
            <person name="Salamov A.A."/>
            <person name="Wisecaver J.H."/>
            <person name="Long T.M."/>
            <person name="Calvey C.H."/>
            <person name="Aerts A.L."/>
            <person name="Barry K.W."/>
            <person name="Choi C."/>
            <person name="Clum A."/>
            <person name="Coughlan A.Y."/>
            <person name="Deshpande S."/>
            <person name="Douglass A.P."/>
            <person name="Hanson S.J."/>
            <person name="Klenk H.-P."/>
            <person name="LaButti K.M."/>
            <person name="Lapidus A."/>
            <person name="Lindquist E.A."/>
            <person name="Lipzen A.M."/>
            <person name="Meier-Kolthoff J.P."/>
            <person name="Ohm R.A."/>
            <person name="Otillar R.P."/>
            <person name="Pangilinan J.L."/>
            <person name="Peng Y."/>
            <person name="Rokas A."/>
            <person name="Rosa C.A."/>
            <person name="Scheuner C."/>
            <person name="Sibirny A.A."/>
            <person name="Slot J.C."/>
            <person name="Stielow J.B."/>
            <person name="Sun H."/>
            <person name="Kurtzman C.P."/>
            <person name="Blackwell M."/>
            <person name="Grigoriev I.V."/>
            <person name="Jeffries T.W."/>
        </authorList>
    </citation>
    <scope>NUCLEOTIDE SEQUENCE [LARGE SCALE GENOMIC DNA]</scope>
    <source>
        <strain evidence="12">ATCC 58044 / CBS 1984 / NCYC 433 / NRRL Y-366-8</strain>
    </source>
</reference>
<dbReference type="STRING" id="683960.A0A1E3NXW0"/>
<evidence type="ECO:0000313" key="11">
    <source>
        <dbReference type="EMBL" id="ODQ57933.1"/>
    </source>
</evidence>
<evidence type="ECO:0000256" key="8">
    <source>
        <dbReference type="ARBA" id="ARBA00023136"/>
    </source>
</evidence>
<dbReference type="Proteomes" id="UP000094112">
    <property type="component" value="Unassembled WGS sequence"/>
</dbReference>
<evidence type="ECO:0000256" key="1">
    <source>
        <dbReference type="ARBA" id="ARBA00004606"/>
    </source>
</evidence>